<sequence>MGGACSRKRDHRDDEDDFHLGVSRRYCKSGSSKWLTTSFTRPVLDIQPGREKGPSLMDLCIRKICKDIDKYNTFSMLPRDISQQIINELVYSGCLTDVSFEGFRDCALQVAHS</sequence>
<evidence type="ECO:0000313" key="1">
    <source>
        <dbReference type="EMBL" id="PQQ18600.1"/>
    </source>
</evidence>
<comment type="caution">
    <text evidence="1">The sequence shown here is derived from an EMBL/GenBank/DDBJ whole genome shotgun (WGS) entry which is preliminary data.</text>
</comment>
<reference evidence="1 2" key="1">
    <citation type="submission" date="2018-02" db="EMBL/GenBank/DDBJ databases">
        <title>Draft genome of wild Prunus yedoensis var. nudiflora.</title>
        <authorList>
            <person name="Baek S."/>
            <person name="Kim J.-H."/>
            <person name="Choi K."/>
            <person name="Kim G.-B."/>
            <person name="Cho A."/>
            <person name="Jang H."/>
            <person name="Shin C.-H."/>
            <person name="Yu H.-J."/>
            <person name="Mun J.-H."/>
        </authorList>
    </citation>
    <scope>NUCLEOTIDE SEQUENCE [LARGE SCALE GENOMIC DNA]</scope>
    <source>
        <strain evidence="2">cv. Jeju island</strain>
        <tissue evidence="1">Leaf</tissue>
    </source>
</reference>
<proteinExistence type="predicted"/>
<dbReference type="EMBL" id="PJQY01000104">
    <property type="protein sequence ID" value="PQQ18600.1"/>
    <property type="molecule type" value="Genomic_DNA"/>
</dbReference>
<evidence type="ECO:0000313" key="2">
    <source>
        <dbReference type="Proteomes" id="UP000250321"/>
    </source>
</evidence>
<dbReference type="AlphaFoldDB" id="A0A314ZIX4"/>
<accession>A0A314ZIX4</accession>
<dbReference type="STRING" id="2094558.A0A314ZIX4"/>
<dbReference type="Proteomes" id="UP000250321">
    <property type="component" value="Unassembled WGS sequence"/>
</dbReference>
<dbReference type="OrthoDB" id="120976at2759"/>
<name>A0A314ZIX4_PRUYE</name>
<gene>
    <name evidence="1" type="ORF">Pyn_03263</name>
</gene>
<protein>
    <submittedName>
        <fullName evidence="1">Uncharacterized protein</fullName>
    </submittedName>
</protein>
<keyword evidence="2" id="KW-1185">Reference proteome</keyword>
<organism evidence="1 2">
    <name type="scientific">Prunus yedoensis var. nudiflora</name>
    <dbReference type="NCBI Taxonomy" id="2094558"/>
    <lineage>
        <taxon>Eukaryota</taxon>
        <taxon>Viridiplantae</taxon>
        <taxon>Streptophyta</taxon>
        <taxon>Embryophyta</taxon>
        <taxon>Tracheophyta</taxon>
        <taxon>Spermatophyta</taxon>
        <taxon>Magnoliopsida</taxon>
        <taxon>eudicotyledons</taxon>
        <taxon>Gunneridae</taxon>
        <taxon>Pentapetalae</taxon>
        <taxon>rosids</taxon>
        <taxon>fabids</taxon>
        <taxon>Rosales</taxon>
        <taxon>Rosaceae</taxon>
        <taxon>Amygdaloideae</taxon>
        <taxon>Amygdaleae</taxon>
        <taxon>Prunus</taxon>
    </lineage>
</organism>